<sequence>MSIAGPEDEYDEDLYSELEPREKSLLHYLVTIFANEDVEKSEYTHEGFRRALASTLSEETHAWFRTYQRLTDESVTLDPTLRYIADKHQVSVENRQPDSLFGLAALVHDAGLSDEIDRIILGGRVRQAASNNTYVFDERLSLADLSDDIADFHSSWNRSEQSKAARVDLQMRTDENAALYVQAEKGNGPDRFSTFGFRTDANSEIPARPQEEVVEVRRLKSTRVYIEQQDGETIVVLTDGKEGWKRVLNALFETLFEIEGLINQLEERQIESASELEQEATESLESASDPIEQTRLLIDERADSAKEDVRSSSLSPSKRDNVVQALDSIGYNGSTVLDDPSVAAEEFSLVGREGLQEIFDRVNLMRDSFLDFLTTADDENAGLVLSIGGRNVAVRKGDYYPTDNAPLSDDAKVALRFFFDQETVI</sequence>
<protein>
    <submittedName>
        <fullName evidence="2">Uncharacterized protein</fullName>
    </submittedName>
</protein>
<proteinExistence type="predicted"/>
<evidence type="ECO:0000256" key="1">
    <source>
        <dbReference type="SAM" id="MobiDB-lite"/>
    </source>
</evidence>
<keyword evidence="3" id="KW-1185">Reference proteome</keyword>
<evidence type="ECO:0000313" key="3">
    <source>
        <dbReference type="Proteomes" id="UP001597185"/>
    </source>
</evidence>
<dbReference type="RefSeq" id="WP_256417221.1">
    <property type="nucleotide sequence ID" value="NZ_JANHDL010000002.1"/>
</dbReference>
<accession>A0ABD6BWD8</accession>
<dbReference type="AlphaFoldDB" id="A0ABD6BWD8"/>
<comment type="caution">
    <text evidence="2">The sequence shown here is derived from an EMBL/GenBank/DDBJ whole genome shotgun (WGS) entry which is preliminary data.</text>
</comment>
<dbReference type="EMBL" id="JBHUDB010000001">
    <property type="protein sequence ID" value="MFD1569386.1"/>
    <property type="molecule type" value="Genomic_DNA"/>
</dbReference>
<organism evidence="2 3">
    <name type="scientific">Halorubrum laminariae</name>
    <dbReference type="NCBI Taxonomy" id="1433523"/>
    <lineage>
        <taxon>Archaea</taxon>
        <taxon>Methanobacteriati</taxon>
        <taxon>Methanobacteriota</taxon>
        <taxon>Stenosarchaea group</taxon>
        <taxon>Halobacteria</taxon>
        <taxon>Halobacteriales</taxon>
        <taxon>Haloferacaceae</taxon>
        <taxon>Halorubrum</taxon>
    </lineage>
</organism>
<feature type="region of interest" description="Disordered" evidence="1">
    <location>
        <begin position="273"/>
        <end position="292"/>
    </location>
</feature>
<dbReference type="Proteomes" id="UP001597185">
    <property type="component" value="Unassembled WGS sequence"/>
</dbReference>
<evidence type="ECO:0000313" key="2">
    <source>
        <dbReference type="EMBL" id="MFD1569386.1"/>
    </source>
</evidence>
<reference evidence="2 3" key="1">
    <citation type="journal article" date="2019" name="Int. J. Syst. Evol. Microbiol.">
        <title>The Global Catalogue of Microorganisms (GCM) 10K type strain sequencing project: providing services to taxonomists for standard genome sequencing and annotation.</title>
        <authorList>
            <consortium name="The Broad Institute Genomics Platform"/>
            <consortium name="The Broad Institute Genome Sequencing Center for Infectious Disease"/>
            <person name="Wu L."/>
            <person name="Ma J."/>
        </authorList>
    </citation>
    <scope>NUCLEOTIDE SEQUENCE [LARGE SCALE GENOMIC DNA]</scope>
    <source>
        <strain evidence="2 3">CGMCC 1.12689</strain>
    </source>
</reference>
<gene>
    <name evidence="2" type="ORF">ACFR9T_02075</name>
</gene>
<name>A0ABD6BWD8_9EURY</name>